<dbReference type="InterPro" id="IPR020121">
    <property type="entry name" value="Phage_T7-like_6.5"/>
</dbReference>
<organism evidence="1 2">
    <name type="scientific">Providencia phage PSTCR2</name>
    <dbReference type="NCBI Taxonomy" id="2783544"/>
    <lineage>
        <taxon>Viruses</taxon>
        <taxon>Duplodnaviria</taxon>
        <taxon>Heunggongvirae</taxon>
        <taxon>Uroviricota</taxon>
        <taxon>Caudoviricetes</taxon>
        <taxon>Autographivirales</taxon>
        <taxon>Autotranscriptaviridae</taxon>
        <taxon>Studiervirinae</taxon>
        <taxon>Solymavirus</taxon>
        <taxon>Solymavirus PSTCR2</taxon>
    </lineage>
</organism>
<keyword evidence="2" id="KW-1185">Reference proteome</keyword>
<accession>A0A873WKM4</accession>
<proteinExistence type="predicted"/>
<evidence type="ECO:0000313" key="1">
    <source>
        <dbReference type="EMBL" id="QPB11921.1"/>
    </source>
</evidence>
<dbReference type="EMBL" id="MW057854">
    <property type="protein sequence ID" value="QPB11921.1"/>
    <property type="molecule type" value="Genomic_DNA"/>
</dbReference>
<evidence type="ECO:0000313" key="2">
    <source>
        <dbReference type="Proteomes" id="UP000663070"/>
    </source>
</evidence>
<dbReference type="Proteomes" id="UP000663070">
    <property type="component" value="Segment"/>
</dbReference>
<reference evidence="1" key="1">
    <citation type="submission" date="2020-10" db="EMBL/GenBank/DDBJ databases">
        <title>Novel bacteriophages targeting Providencia spp. as potential agents for phage therapy.</title>
        <authorList>
            <person name="Rakov C."/>
            <person name="Alkalay-Oren S."/>
            <person name="Coppenhagen-Glazer S."/>
            <person name="Hazan R."/>
        </authorList>
    </citation>
    <scope>NUCLEOTIDE SEQUENCE</scope>
</reference>
<protein>
    <submittedName>
        <fullName evidence="1">Uncharacterized protein</fullName>
    </submittedName>
</protein>
<name>A0A873WKM4_9CAUD</name>
<dbReference type="Pfam" id="PF10911">
    <property type="entry name" value="T7-like_Y65"/>
    <property type="match status" value="1"/>
</dbReference>
<sequence>MMREELQAMEDLAEGDYPHVTNTLKSHLQGRWSLRNTTSEVARFKAEGFSEAYILGWLQGVNGVMEYIDHISEKPELEDD</sequence>